<dbReference type="InterPro" id="IPR050680">
    <property type="entry name" value="YpeA/RimI_acetyltransf"/>
</dbReference>
<dbReference type="GO" id="GO:0005737">
    <property type="term" value="C:cytoplasm"/>
    <property type="evidence" value="ECO:0007669"/>
    <property type="project" value="UniProtKB-SubCell"/>
</dbReference>
<dbReference type="CDD" id="cd04301">
    <property type="entry name" value="NAT_SF"/>
    <property type="match status" value="1"/>
</dbReference>
<comment type="caution">
    <text evidence="7">The sequence shown here is derived from an EMBL/GenBank/DDBJ whole genome shotgun (WGS) entry which is preliminary data.</text>
</comment>
<dbReference type="SUPFAM" id="SSF55729">
    <property type="entry name" value="Acyl-CoA N-acyltransferases (Nat)"/>
    <property type="match status" value="1"/>
</dbReference>
<evidence type="ECO:0000259" key="6">
    <source>
        <dbReference type="PROSITE" id="PS51186"/>
    </source>
</evidence>
<comment type="subcellular location">
    <subcellularLocation>
        <location evidence="5">Cytoplasm</location>
    </subcellularLocation>
</comment>
<sequence length="151" mass="16350">MTAADVPTVCALEQAIFPEDPWTPGMVDEELRAAGRHYVAAYANTDGASGEIVGYAGITLGPDADVMTIGVLPQWRGKGVGARLLADLLSAAEAAGSERIFLEVRASNEAAQGLYRRYGFEIIGRIRNYFRHPLEDAVTMLRERADNTSVH</sequence>
<evidence type="ECO:0000313" key="8">
    <source>
        <dbReference type="Proteomes" id="UP000280444"/>
    </source>
</evidence>
<dbReference type="OrthoDB" id="529907at2"/>
<gene>
    <name evidence="7" type="primary">rimI</name>
    <name evidence="7" type="ORF">EII11_04835</name>
</gene>
<reference evidence="7 8" key="1">
    <citation type="submission" date="2018-11" db="EMBL/GenBank/DDBJ databases">
        <title>Genomes From Bacteria Associated with the Canine Oral Cavity: a Test Case for Automated Genome-Based Taxonomic Assignment.</title>
        <authorList>
            <person name="Coil D.A."/>
            <person name="Jospin G."/>
            <person name="Darling A.E."/>
            <person name="Wallis C."/>
            <person name="Davis I.J."/>
            <person name="Harris S."/>
            <person name="Eisen J.A."/>
            <person name="Holcombe L.J."/>
            <person name="O'Flynn C."/>
        </authorList>
    </citation>
    <scope>NUCLEOTIDE SEQUENCE [LARGE SCALE GENOMIC DNA]</scope>
    <source>
        <strain evidence="7 8">OH770</strain>
    </source>
</reference>
<evidence type="ECO:0000256" key="4">
    <source>
        <dbReference type="ARBA" id="ARBA00023315"/>
    </source>
</evidence>
<dbReference type="Proteomes" id="UP000280444">
    <property type="component" value="Unassembled WGS sequence"/>
</dbReference>
<proteinExistence type="inferred from homology"/>
<keyword evidence="3 7" id="KW-0808">Transferase</keyword>
<comment type="catalytic activity">
    <reaction evidence="5">
        <text>N-terminal L-alanyl-[ribosomal protein bS18] + acetyl-CoA = N-terminal N(alpha)-acetyl-L-alanyl-[ribosomal protein bS18] + CoA + H(+)</text>
        <dbReference type="Rhea" id="RHEA:43756"/>
        <dbReference type="Rhea" id="RHEA-COMP:10676"/>
        <dbReference type="Rhea" id="RHEA-COMP:10677"/>
        <dbReference type="ChEBI" id="CHEBI:15378"/>
        <dbReference type="ChEBI" id="CHEBI:57287"/>
        <dbReference type="ChEBI" id="CHEBI:57288"/>
        <dbReference type="ChEBI" id="CHEBI:64718"/>
        <dbReference type="ChEBI" id="CHEBI:83683"/>
        <dbReference type="EC" id="2.3.1.266"/>
    </reaction>
</comment>
<evidence type="ECO:0000256" key="2">
    <source>
        <dbReference type="ARBA" id="ARBA00022490"/>
    </source>
</evidence>
<protein>
    <recommendedName>
        <fullName evidence="5">[Ribosomal protein bS18]-alanine N-acetyltransferase</fullName>
        <ecNumber evidence="5">2.3.1.266</ecNumber>
    </recommendedName>
</protein>
<dbReference type="Pfam" id="PF00583">
    <property type="entry name" value="Acetyltransf_1"/>
    <property type="match status" value="1"/>
</dbReference>
<dbReference type="InterPro" id="IPR006464">
    <property type="entry name" value="AcTrfase_RimI/Ard1"/>
</dbReference>
<keyword evidence="4" id="KW-0012">Acyltransferase</keyword>
<name>A0A3P1SFB3_9ACTO</name>
<accession>A0A3P1SFB3</accession>
<keyword evidence="8" id="KW-1185">Reference proteome</keyword>
<dbReference type="AlphaFoldDB" id="A0A3P1SFB3"/>
<dbReference type="PROSITE" id="PS51186">
    <property type="entry name" value="GNAT"/>
    <property type="match status" value="1"/>
</dbReference>
<dbReference type="InterPro" id="IPR016181">
    <property type="entry name" value="Acyl_CoA_acyltransferase"/>
</dbReference>
<evidence type="ECO:0000313" key="7">
    <source>
        <dbReference type="EMBL" id="RRC95724.1"/>
    </source>
</evidence>
<organism evidence="7 8">
    <name type="scientific">Schaalia canis</name>
    <dbReference type="NCBI Taxonomy" id="100469"/>
    <lineage>
        <taxon>Bacteria</taxon>
        <taxon>Bacillati</taxon>
        <taxon>Actinomycetota</taxon>
        <taxon>Actinomycetes</taxon>
        <taxon>Actinomycetales</taxon>
        <taxon>Actinomycetaceae</taxon>
        <taxon>Schaalia</taxon>
    </lineage>
</organism>
<dbReference type="InterPro" id="IPR000182">
    <property type="entry name" value="GNAT_dom"/>
</dbReference>
<dbReference type="NCBIfam" id="TIGR01575">
    <property type="entry name" value="rimI"/>
    <property type="match status" value="1"/>
</dbReference>
<keyword evidence="2 5" id="KW-0963">Cytoplasm</keyword>
<comment type="function">
    <text evidence="5">Acetylates the N-terminal alanine of ribosomal protein bS18.</text>
</comment>
<dbReference type="EMBL" id="RQZF01000003">
    <property type="protein sequence ID" value="RRC95724.1"/>
    <property type="molecule type" value="Genomic_DNA"/>
</dbReference>
<evidence type="ECO:0000256" key="5">
    <source>
        <dbReference type="RuleBase" id="RU363094"/>
    </source>
</evidence>
<dbReference type="PANTHER" id="PTHR43420:SF44">
    <property type="entry name" value="ACETYLTRANSFERASE YPEA"/>
    <property type="match status" value="1"/>
</dbReference>
<evidence type="ECO:0000256" key="3">
    <source>
        <dbReference type="ARBA" id="ARBA00022679"/>
    </source>
</evidence>
<dbReference type="Gene3D" id="3.40.630.30">
    <property type="match status" value="1"/>
</dbReference>
<dbReference type="GO" id="GO:0008999">
    <property type="term" value="F:protein-N-terminal-alanine acetyltransferase activity"/>
    <property type="evidence" value="ECO:0007669"/>
    <property type="project" value="UniProtKB-EC"/>
</dbReference>
<feature type="domain" description="N-acetyltransferase" evidence="6">
    <location>
        <begin position="1"/>
        <end position="145"/>
    </location>
</feature>
<comment type="similarity">
    <text evidence="1 5">Belongs to the acetyltransferase family. RimI subfamily.</text>
</comment>
<dbReference type="PANTHER" id="PTHR43420">
    <property type="entry name" value="ACETYLTRANSFERASE"/>
    <property type="match status" value="1"/>
</dbReference>
<dbReference type="EC" id="2.3.1.266" evidence="5"/>
<evidence type="ECO:0000256" key="1">
    <source>
        <dbReference type="ARBA" id="ARBA00005395"/>
    </source>
</evidence>